<keyword evidence="3" id="KW-1185">Reference proteome</keyword>
<comment type="caution">
    <text evidence="2">The sequence shown here is derived from an EMBL/GenBank/DDBJ whole genome shotgun (WGS) entry which is preliminary data.</text>
</comment>
<feature type="region of interest" description="Disordered" evidence="1">
    <location>
        <begin position="80"/>
        <end position="130"/>
    </location>
</feature>
<protein>
    <submittedName>
        <fullName evidence="2">Uncharacterized protein</fullName>
    </submittedName>
</protein>
<proteinExistence type="predicted"/>
<dbReference type="AlphaFoldDB" id="A0A9Q1J4W8"/>
<evidence type="ECO:0000256" key="1">
    <source>
        <dbReference type="SAM" id="MobiDB-lite"/>
    </source>
</evidence>
<dbReference type="EMBL" id="JAINUF010000004">
    <property type="protein sequence ID" value="KAJ8365928.1"/>
    <property type="molecule type" value="Genomic_DNA"/>
</dbReference>
<gene>
    <name evidence="2" type="ORF">SKAU_G00147590</name>
</gene>
<accession>A0A9Q1J4W8</accession>
<evidence type="ECO:0000313" key="3">
    <source>
        <dbReference type="Proteomes" id="UP001152622"/>
    </source>
</evidence>
<reference evidence="2" key="1">
    <citation type="journal article" date="2023" name="Science">
        <title>Genome structures resolve the early diversification of teleost fishes.</title>
        <authorList>
            <person name="Parey E."/>
            <person name="Louis A."/>
            <person name="Montfort J."/>
            <person name="Bouchez O."/>
            <person name="Roques C."/>
            <person name="Iampietro C."/>
            <person name="Lluch J."/>
            <person name="Castinel A."/>
            <person name="Donnadieu C."/>
            <person name="Desvignes T."/>
            <person name="Floi Bucao C."/>
            <person name="Jouanno E."/>
            <person name="Wen M."/>
            <person name="Mejri S."/>
            <person name="Dirks R."/>
            <person name="Jansen H."/>
            <person name="Henkel C."/>
            <person name="Chen W.J."/>
            <person name="Zahm M."/>
            <person name="Cabau C."/>
            <person name="Klopp C."/>
            <person name="Thompson A.W."/>
            <person name="Robinson-Rechavi M."/>
            <person name="Braasch I."/>
            <person name="Lecointre G."/>
            <person name="Bobe J."/>
            <person name="Postlethwait J.H."/>
            <person name="Berthelot C."/>
            <person name="Roest Crollius H."/>
            <person name="Guiguen Y."/>
        </authorList>
    </citation>
    <scope>NUCLEOTIDE SEQUENCE</scope>
    <source>
        <strain evidence="2">WJC10195</strain>
    </source>
</reference>
<dbReference type="Proteomes" id="UP001152622">
    <property type="component" value="Chromosome 4"/>
</dbReference>
<sequence length="149" mass="16381">MNDKRHSRDDITSRQPFLMQAIYLQYITSSSSSSSRMGPLRAGSAGLIVRGRAGETCPQFLQQNRAPCLTLQRVRVEKHGSSLPPFLPTSGREGRRRRGGAAGKTERGLIAPMEKRLGDREDNELSVGPSSLASAWRKGLCAGQEQRTK</sequence>
<name>A0A9Q1J4W8_SYNKA</name>
<organism evidence="2 3">
    <name type="scientific">Synaphobranchus kaupii</name>
    <name type="common">Kaup's arrowtooth eel</name>
    <dbReference type="NCBI Taxonomy" id="118154"/>
    <lineage>
        <taxon>Eukaryota</taxon>
        <taxon>Metazoa</taxon>
        <taxon>Chordata</taxon>
        <taxon>Craniata</taxon>
        <taxon>Vertebrata</taxon>
        <taxon>Euteleostomi</taxon>
        <taxon>Actinopterygii</taxon>
        <taxon>Neopterygii</taxon>
        <taxon>Teleostei</taxon>
        <taxon>Anguilliformes</taxon>
        <taxon>Synaphobranchidae</taxon>
        <taxon>Synaphobranchus</taxon>
    </lineage>
</organism>
<evidence type="ECO:0000313" key="2">
    <source>
        <dbReference type="EMBL" id="KAJ8365928.1"/>
    </source>
</evidence>